<dbReference type="Gene3D" id="2.40.50.1020">
    <property type="entry name" value="LytTr DNA-binding domain"/>
    <property type="match status" value="1"/>
</dbReference>
<dbReference type="PROSITE" id="PS50110">
    <property type="entry name" value="RESPONSE_REGULATORY"/>
    <property type="match status" value="1"/>
</dbReference>
<protein>
    <submittedName>
        <fullName evidence="4">Two component transcriptional regulator, LytTR family</fullName>
    </submittedName>
</protein>
<comment type="caution">
    <text evidence="4">The sequence shown here is derived from an EMBL/GenBank/DDBJ whole genome shotgun (WGS) entry which is preliminary data.</text>
</comment>
<proteinExistence type="predicted"/>
<feature type="domain" description="Response regulatory" evidence="2">
    <location>
        <begin position="7"/>
        <end position="118"/>
    </location>
</feature>
<dbReference type="Pfam" id="PF04397">
    <property type="entry name" value="LytTR"/>
    <property type="match status" value="1"/>
</dbReference>
<dbReference type="PANTHER" id="PTHR37299">
    <property type="entry name" value="TRANSCRIPTIONAL REGULATOR-RELATED"/>
    <property type="match status" value="1"/>
</dbReference>
<dbReference type="SUPFAM" id="SSF52172">
    <property type="entry name" value="CheY-like"/>
    <property type="match status" value="1"/>
</dbReference>
<name>A0AB38CD08_9BURK</name>
<dbReference type="InterPro" id="IPR011006">
    <property type="entry name" value="CheY-like_superfamily"/>
</dbReference>
<dbReference type="Proteomes" id="UP000182489">
    <property type="component" value="Unassembled WGS sequence"/>
</dbReference>
<dbReference type="InterPro" id="IPR001789">
    <property type="entry name" value="Sig_transdc_resp-reg_receiver"/>
</dbReference>
<dbReference type="AlphaFoldDB" id="A0AB38CD08"/>
<reference evidence="4 5" key="1">
    <citation type="submission" date="2016-11" db="EMBL/GenBank/DDBJ databases">
        <authorList>
            <person name="Varghese N."/>
            <person name="Submissions S."/>
        </authorList>
    </citation>
    <scope>NUCLEOTIDE SEQUENCE [LARGE SCALE GENOMIC DNA]</scope>
    <source>
        <strain evidence="4 5">NFR18</strain>
    </source>
</reference>
<dbReference type="InterPro" id="IPR007492">
    <property type="entry name" value="LytTR_DNA-bd_dom"/>
</dbReference>
<evidence type="ECO:0000259" key="2">
    <source>
        <dbReference type="PROSITE" id="PS50110"/>
    </source>
</evidence>
<evidence type="ECO:0000256" key="1">
    <source>
        <dbReference type="PROSITE-ProRule" id="PRU00169"/>
    </source>
</evidence>
<dbReference type="GO" id="GO:0000156">
    <property type="term" value="F:phosphorelay response regulator activity"/>
    <property type="evidence" value="ECO:0007669"/>
    <property type="project" value="InterPro"/>
</dbReference>
<dbReference type="InterPro" id="IPR046947">
    <property type="entry name" value="LytR-like"/>
</dbReference>
<dbReference type="SMART" id="SM00448">
    <property type="entry name" value="REC"/>
    <property type="match status" value="1"/>
</dbReference>
<feature type="modified residue" description="4-aspartylphosphate" evidence="1">
    <location>
        <position position="58"/>
    </location>
</feature>
<keyword evidence="1" id="KW-0597">Phosphoprotein</keyword>
<sequence length="252" mass="28170">MMQARMRVAIVDDELLARSVLREYLARHDDIEIVAECANGFDAVKAITELAPELVFLDIQMPRLDGFEVAELIGAKTKLIFVTAYDQYALKAFECHALDYLLKPFSEQRFDQALAHARANRNAAAASESAAVQTLAREAATRTAPLDRVLIRDGAKVHVIASARIDYIEAQDDYISIRSEGKSYLKSQTLAELETQLDPAKFLRVHRSYLLNIDGIRRIEAATKDSHVAILRDDTRIPVSKAGYQKLKLLVG</sequence>
<evidence type="ECO:0000313" key="5">
    <source>
        <dbReference type="Proteomes" id="UP000182489"/>
    </source>
</evidence>
<dbReference type="PROSITE" id="PS50930">
    <property type="entry name" value="HTH_LYTTR"/>
    <property type="match status" value="1"/>
</dbReference>
<accession>A0AB38CD08</accession>
<feature type="domain" description="HTH LytTR-type" evidence="3">
    <location>
        <begin position="149"/>
        <end position="252"/>
    </location>
</feature>
<gene>
    <name evidence="4" type="ORF">SAMN03097694_3421</name>
</gene>
<evidence type="ECO:0000259" key="3">
    <source>
        <dbReference type="PROSITE" id="PS50930"/>
    </source>
</evidence>
<dbReference type="PANTHER" id="PTHR37299:SF1">
    <property type="entry name" value="STAGE 0 SPORULATION PROTEIN A HOMOLOG"/>
    <property type="match status" value="1"/>
</dbReference>
<dbReference type="GO" id="GO:0003677">
    <property type="term" value="F:DNA binding"/>
    <property type="evidence" value="ECO:0007669"/>
    <property type="project" value="InterPro"/>
</dbReference>
<dbReference type="Gene3D" id="3.40.50.2300">
    <property type="match status" value="1"/>
</dbReference>
<organism evidence="4 5">
    <name type="scientific">Janthinobacterium lividum</name>
    <dbReference type="NCBI Taxonomy" id="29581"/>
    <lineage>
        <taxon>Bacteria</taxon>
        <taxon>Pseudomonadati</taxon>
        <taxon>Pseudomonadota</taxon>
        <taxon>Betaproteobacteria</taxon>
        <taxon>Burkholderiales</taxon>
        <taxon>Oxalobacteraceae</taxon>
        <taxon>Janthinobacterium</taxon>
    </lineage>
</organism>
<dbReference type="EMBL" id="FPKH01000003">
    <property type="protein sequence ID" value="SFX82531.1"/>
    <property type="molecule type" value="Genomic_DNA"/>
</dbReference>
<dbReference type="SMART" id="SM00850">
    <property type="entry name" value="LytTR"/>
    <property type="match status" value="1"/>
</dbReference>
<dbReference type="Pfam" id="PF00072">
    <property type="entry name" value="Response_reg"/>
    <property type="match status" value="1"/>
</dbReference>
<evidence type="ECO:0000313" key="4">
    <source>
        <dbReference type="EMBL" id="SFX82531.1"/>
    </source>
</evidence>